<dbReference type="InterPro" id="IPR036677">
    <property type="entry name" value="EutN_CcmL_sf"/>
</dbReference>
<dbReference type="Gene3D" id="2.40.50.220">
    <property type="entry name" value="EutN/Ccml"/>
    <property type="match status" value="1"/>
</dbReference>
<name>X1AKQ9_9ZZZZ</name>
<sequence>MILAKVVGTVVSTRKEPKIEGIKFLLLEKINPSNMQGKGDYLVAMDSVGAGLGEVVFFVAGSSSRMTDTTEGKPSDATIISIVDSIDINGEYVYRKDKE</sequence>
<dbReference type="PANTHER" id="PTHR36539:SF1">
    <property type="entry name" value="BACTERIAL MICROCOMPARTMENT SHELL VERTEX PROTEIN EUTN"/>
    <property type="match status" value="1"/>
</dbReference>
<evidence type="ECO:0000313" key="3">
    <source>
        <dbReference type="EMBL" id="GAG70132.1"/>
    </source>
</evidence>
<comment type="subcellular location">
    <subcellularLocation>
        <location evidence="1">Bacterial microcompartment</location>
    </subcellularLocation>
</comment>
<comment type="caution">
    <text evidence="3">The sequence shown here is derived from an EMBL/GenBank/DDBJ whole genome shotgun (WGS) entry which is preliminary data.</text>
</comment>
<reference evidence="3" key="1">
    <citation type="journal article" date="2014" name="Front. Microbiol.">
        <title>High frequency of phylogenetically diverse reductive dehalogenase-homologous genes in deep subseafloor sedimentary metagenomes.</title>
        <authorList>
            <person name="Kawai M."/>
            <person name="Futagami T."/>
            <person name="Toyoda A."/>
            <person name="Takaki Y."/>
            <person name="Nishi S."/>
            <person name="Hori S."/>
            <person name="Arai W."/>
            <person name="Tsubouchi T."/>
            <person name="Morono Y."/>
            <person name="Uchiyama I."/>
            <person name="Ito T."/>
            <person name="Fujiyama A."/>
            <person name="Inagaki F."/>
            <person name="Takami H."/>
        </authorList>
    </citation>
    <scope>NUCLEOTIDE SEQUENCE</scope>
    <source>
        <strain evidence="3">Expedition CK06-06</strain>
    </source>
</reference>
<dbReference type="EMBL" id="BART01000302">
    <property type="protein sequence ID" value="GAG70132.1"/>
    <property type="molecule type" value="Genomic_DNA"/>
</dbReference>
<protein>
    <recommendedName>
        <fullName evidence="4">Ethanolamine utilization protein EutN</fullName>
    </recommendedName>
</protein>
<organism evidence="3">
    <name type="scientific">marine sediment metagenome</name>
    <dbReference type="NCBI Taxonomy" id="412755"/>
    <lineage>
        <taxon>unclassified sequences</taxon>
        <taxon>metagenomes</taxon>
        <taxon>ecological metagenomes</taxon>
    </lineage>
</organism>
<dbReference type="AlphaFoldDB" id="X1AKQ9"/>
<accession>X1AKQ9</accession>
<evidence type="ECO:0000256" key="1">
    <source>
        <dbReference type="ARBA" id="ARBA00024322"/>
    </source>
</evidence>
<gene>
    <name evidence="3" type="ORF">S01H4_01614</name>
</gene>
<evidence type="ECO:0008006" key="4">
    <source>
        <dbReference type="Google" id="ProtNLM"/>
    </source>
</evidence>
<dbReference type="PROSITE" id="PS51932">
    <property type="entry name" value="BMV"/>
    <property type="match status" value="1"/>
</dbReference>
<evidence type="ECO:0000256" key="2">
    <source>
        <dbReference type="ARBA" id="ARBA00024446"/>
    </source>
</evidence>
<dbReference type="SUPFAM" id="SSF159133">
    <property type="entry name" value="EutN/CcmL-like"/>
    <property type="match status" value="1"/>
</dbReference>
<dbReference type="InterPro" id="IPR004992">
    <property type="entry name" value="EutN_CcmL"/>
</dbReference>
<dbReference type="Pfam" id="PF03319">
    <property type="entry name" value="EutN_CcmL"/>
    <property type="match status" value="1"/>
</dbReference>
<dbReference type="PANTHER" id="PTHR36539">
    <property type="entry name" value="ETHANOLAMINE UTILIZATION PROTEIN EUTN"/>
    <property type="match status" value="1"/>
</dbReference>
<dbReference type="GO" id="GO:0031469">
    <property type="term" value="C:bacterial microcompartment"/>
    <property type="evidence" value="ECO:0007669"/>
    <property type="project" value="UniProtKB-SubCell"/>
</dbReference>
<keyword evidence="2" id="KW-1283">Bacterial microcompartment</keyword>
<dbReference type="CDD" id="cd01614">
    <property type="entry name" value="EutN_CcmL"/>
    <property type="match status" value="1"/>
</dbReference>
<proteinExistence type="predicted"/>